<proteinExistence type="predicted"/>
<sequence length="415" mass="45981">MSSQDSMVSANLPPYMSSIFKSATDRSVQKIVKNPPIFPSTEFQVLVPGPPAMFKCAIAFVLYCSEKSRKNTLNWIPVRSHADLGVTLTYGEKLTWEGFQLLIGTECDKSHNYIGRLIQEGSASFPATIAWSGYILGHKTFPKSSPHHLFDEISFKQWIDAINASPKQNKGGIIIRMDDPRTTIKHARQENLLAKTMKRIDARTLAPSGTKSMKAQGDSEHEDSSDVEFDDLDVHVDNIYKKYGMNSEYDRVHPVYPDPTDPDQYILLTAGNVDVWAKALSLRVAGVSITAPPSSIKFLSRSKAAKAKAPVADQGLAAIAQWLTTHQNGHKRSSPPSSVYGGTAENLIDYLDFISIAPHKCEGILNTLLHNDIDDYQMFKSLSIEELKALGFNVGVISKLRTNVGKYRNHLNKTA</sequence>
<accession>A0A2S4VBB4</accession>
<dbReference type="VEuPathDB" id="FungiDB:PSTT_08723"/>
<dbReference type="VEuPathDB" id="FungiDB:PSHT_07457"/>
<evidence type="ECO:0008006" key="4">
    <source>
        <dbReference type="Google" id="ProtNLM"/>
    </source>
</evidence>
<evidence type="ECO:0000313" key="3">
    <source>
        <dbReference type="Proteomes" id="UP000239156"/>
    </source>
</evidence>
<comment type="caution">
    <text evidence="2">The sequence shown here is derived from an EMBL/GenBank/DDBJ whole genome shotgun (WGS) entry which is preliminary data.</text>
</comment>
<dbReference type="AlphaFoldDB" id="A0A2S4VBB4"/>
<evidence type="ECO:0000256" key="1">
    <source>
        <dbReference type="SAM" id="MobiDB-lite"/>
    </source>
</evidence>
<organism evidence="2 3">
    <name type="scientific">Puccinia striiformis</name>
    <dbReference type="NCBI Taxonomy" id="27350"/>
    <lineage>
        <taxon>Eukaryota</taxon>
        <taxon>Fungi</taxon>
        <taxon>Dikarya</taxon>
        <taxon>Basidiomycota</taxon>
        <taxon>Pucciniomycotina</taxon>
        <taxon>Pucciniomycetes</taxon>
        <taxon>Pucciniales</taxon>
        <taxon>Pucciniaceae</taxon>
        <taxon>Puccinia</taxon>
    </lineage>
</organism>
<feature type="region of interest" description="Disordered" evidence="1">
    <location>
        <begin position="205"/>
        <end position="226"/>
    </location>
</feature>
<reference evidence="2" key="1">
    <citation type="submission" date="2017-12" db="EMBL/GenBank/DDBJ databases">
        <title>Gene loss provides genomic basis for host adaptation in cereal stripe rust fungi.</title>
        <authorList>
            <person name="Xia C."/>
        </authorList>
    </citation>
    <scope>NUCLEOTIDE SEQUENCE [LARGE SCALE GENOMIC DNA]</scope>
    <source>
        <strain evidence="2">93-210</strain>
    </source>
</reference>
<keyword evidence="3" id="KW-1185">Reference proteome</keyword>
<dbReference type="Proteomes" id="UP000239156">
    <property type="component" value="Unassembled WGS sequence"/>
</dbReference>
<evidence type="ECO:0000313" key="2">
    <source>
        <dbReference type="EMBL" id="POW06768.1"/>
    </source>
</evidence>
<protein>
    <recommendedName>
        <fullName evidence="4">SAM domain-containing protein</fullName>
    </recommendedName>
</protein>
<name>A0A2S4VBB4_9BASI</name>
<gene>
    <name evidence="2" type="ORF">PSTT_08723</name>
</gene>
<dbReference type="EMBL" id="PKSL01000082">
    <property type="protein sequence ID" value="POW06768.1"/>
    <property type="molecule type" value="Genomic_DNA"/>
</dbReference>